<reference evidence="1" key="2">
    <citation type="submission" date="2022-06" db="UniProtKB">
        <authorList>
            <consortium name="EnsemblMetazoa"/>
        </authorList>
    </citation>
    <scope>IDENTIFICATION</scope>
    <source>
        <strain evidence="1">DF5081</strain>
    </source>
</reference>
<dbReference type="EnsemblMetazoa" id="CJA39810.1">
    <property type="protein sequence ID" value="CJA39810.1"/>
    <property type="gene ID" value="WBGene00215658"/>
</dbReference>
<reference evidence="2" key="1">
    <citation type="submission" date="2010-08" db="EMBL/GenBank/DDBJ databases">
        <authorList>
            <consortium name="Caenorhabditis japonica Sequencing Consortium"/>
            <person name="Wilson R.K."/>
        </authorList>
    </citation>
    <scope>NUCLEOTIDE SEQUENCE [LARGE SCALE GENOMIC DNA]</scope>
    <source>
        <strain evidence="2">DF5081</strain>
    </source>
</reference>
<dbReference type="AlphaFoldDB" id="A0A8R1IQD3"/>
<proteinExistence type="predicted"/>
<sequence length="133" mass="15480">MKTLNDLQKRATNPTFSDEELHGIPTICTPVPYEVIRHLQQKKGTKEEDDDEDEVDKMFFKVQLMEKKLCAFEFSIDSMLSEFLLKAMENIPKNIQLYSTLREVLTETDMKGTSSLNVYIFIKQMDDVGFFVL</sequence>
<evidence type="ECO:0000313" key="2">
    <source>
        <dbReference type="Proteomes" id="UP000005237"/>
    </source>
</evidence>
<keyword evidence="2" id="KW-1185">Reference proteome</keyword>
<protein>
    <submittedName>
        <fullName evidence="1">Uncharacterized protein</fullName>
    </submittedName>
</protein>
<dbReference type="Proteomes" id="UP000005237">
    <property type="component" value="Unassembled WGS sequence"/>
</dbReference>
<accession>A0A8R1IQD3</accession>
<organism evidence="1 2">
    <name type="scientific">Caenorhabditis japonica</name>
    <dbReference type="NCBI Taxonomy" id="281687"/>
    <lineage>
        <taxon>Eukaryota</taxon>
        <taxon>Metazoa</taxon>
        <taxon>Ecdysozoa</taxon>
        <taxon>Nematoda</taxon>
        <taxon>Chromadorea</taxon>
        <taxon>Rhabditida</taxon>
        <taxon>Rhabditina</taxon>
        <taxon>Rhabditomorpha</taxon>
        <taxon>Rhabditoidea</taxon>
        <taxon>Rhabditidae</taxon>
        <taxon>Peloderinae</taxon>
        <taxon>Caenorhabditis</taxon>
    </lineage>
</organism>
<evidence type="ECO:0000313" key="1">
    <source>
        <dbReference type="EnsemblMetazoa" id="CJA39810.1"/>
    </source>
</evidence>
<name>A0A8R1IQD3_CAEJA</name>